<feature type="domain" description="Beta/gamma crystallin 'Greek key'" evidence="10">
    <location>
        <begin position="558"/>
        <end position="598"/>
    </location>
</feature>
<dbReference type="InterPro" id="IPR013780">
    <property type="entry name" value="Glyco_hydro_b"/>
</dbReference>
<dbReference type="PANTHER" id="PTHR10030:SF37">
    <property type="entry name" value="ALPHA-L-FUCOSIDASE-RELATED"/>
    <property type="match status" value="1"/>
</dbReference>
<evidence type="ECO:0000256" key="9">
    <source>
        <dbReference type="SAM" id="SignalP"/>
    </source>
</evidence>
<organism evidence="11 12">
    <name type="scientific">Paenibacillus alba</name>
    <dbReference type="NCBI Taxonomy" id="1197127"/>
    <lineage>
        <taxon>Bacteria</taxon>
        <taxon>Bacillati</taxon>
        <taxon>Bacillota</taxon>
        <taxon>Bacilli</taxon>
        <taxon>Bacillales</taxon>
        <taxon>Paenibacillaceae</taxon>
        <taxon>Paenibacillus</taxon>
    </lineage>
</organism>
<dbReference type="RefSeq" id="WP_326070878.1">
    <property type="nucleotide sequence ID" value="NZ_JARLKY010000010.1"/>
</dbReference>
<dbReference type="InterPro" id="IPR016286">
    <property type="entry name" value="FUC_metazoa-typ"/>
</dbReference>
<keyword evidence="7" id="KW-0378">Hydrolase</keyword>
<keyword evidence="8" id="KW-0326">Glycosidase</keyword>
<dbReference type="Pfam" id="PF01120">
    <property type="entry name" value="Alpha_L_fucos"/>
    <property type="match status" value="1"/>
</dbReference>
<dbReference type="PANTHER" id="PTHR10030">
    <property type="entry name" value="ALPHA-L-FUCOSIDASE"/>
    <property type="match status" value="1"/>
</dbReference>
<evidence type="ECO:0000256" key="7">
    <source>
        <dbReference type="ARBA" id="ARBA00022801"/>
    </source>
</evidence>
<accession>A0ABU6FXJ9</accession>
<evidence type="ECO:0000256" key="6">
    <source>
        <dbReference type="ARBA" id="ARBA00022737"/>
    </source>
</evidence>
<dbReference type="SUPFAM" id="SSF50370">
    <property type="entry name" value="Ricin B-like lectins"/>
    <property type="match status" value="1"/>
</dbReference>
<feature type="chain" id="PRO_5046551775" description="alpha-L-fucosidase" evidence="9">
    <location>
        <begin position="28"/>
        <end position="739"/>
    </location>
</feature>
<dbReference type="InterPro" id="IPR017853">
    <property type="entry name" value="GH"/>
</dbReference>
<dbReference type="Pfam" id="PF16757">
    <property type="entry name" value="Fucosidase_C"/>
    <property type="match status" value="1"/>
</dbReference>
<dbReference type="SUPFAM" id="SSF51445">
    <property type="entry name" value="(Trans)glycosidases"/>
    <property type="match status" value="1"/>
</dbReference>
<protein>
    <recommendedName>
        <fullName evidence="4">alpha-L-fucosidase</fullName>
        <ecNumber evidence="4">3.2.1.51</ecNumber>
    </recommendedName>
</protein>
<dbReference type="EC" id="3.2.1.51" evidence="4"/>
<keyword evidence="6" id="KW-0677">Repeat</keyword>
<dbReference type="Pfam" id="PF14200">
    <property type="entry name" value="RicinB_lectin_2"/>
    <property type="match status" value="2"/>
</dbReference>
<evidence type="ECO:0000256" key="5">
    <source>
        <dbReference type="ARBA" id="ARBA00022729"/>
    </source>
</evidence>
<dbReference type="InterPro" id="IPR057739">
    <property type="entry name" value="Glyco_hydro_29_N"/>
</dbReference>
<dbReference type="Proteomes" id="UP001338137">
    <property type="component" value="Unassembled WGS sequence"/>
</dbReference>
<reference evidence="11 12" key="1">
    <citation type="submission" date="2023-03" db="EMBL/GenBank/DDBJ databases">
        <title>Bacillus Genome Sequencing.</title>
        <authorList>
            <person name="Dunlap C."/>
        </authorList>
    </citation>
    <scope>NUCLEOTIDE SEQUENCE [LARGE SCALE GENOMIC DNA]</scope>
    <source>
        <strain evidence="11 12">BD-533</strain>
    </source>
</reference>
<evidence type="ECO:0000256" key="3">
    <source>
        <dbReference type="ARBA" id="ARBA00009646"/>
    </source>
</evidence>
<dbReference type="CDD" id="cd00161">
    <property type="entry name" value="beta-trefoil_Ricin-like"/>
    <property type="match status" value="1"/>
</dbReference>
<evidence type="ECO:0000256" key="4">
    <source>
        <dbReference type="ARBA" id="ARBA00012662"/>
    </source>
</evidence>
<comment type="caution">
    <text evidence="11">The sequence shown here is derived from an EMBL/GenBank/DDBJ whole genome shotgun (WGS) entry which is preliminary data.</text>
</comment>
<dbReference type="Gene3D" id="2.60.20.10">
    <property type="entry name" value="Crystallins"/>
    <property type="match status" value="1"/>
</dbReference>
<comment type="function">
    <text evidence="1">Alpha-L-fucosidase is responsible for hydrolyzing the alpha-1,6-linked fucose joined to the reducing-end N-acetylglucosamine of the carbohydrate moieties of glycoproteins.</text>
</comment>
<proteinExistence type="inferred from homology"/>
<dbReference type="Gene3D" id="2.60.40.1180">
    <property type="entry name" value="Golgi alpha-mannosidase II"/>
    <property type="match status" value="1"/>
</dbReference>
<evidence type="ECO:0000256" key="8">
    <source>
        <dbReference type="ARBA" id="ARBA00023295"/>
    </source>
</evidence>
<dbReference type="SMART" id="SM00247">
    <property type="entry name" value="XTALbg"/>
    <property type="match status" value="1"/>
</dbReference>
<dbReference type="InterPro" id="IPR011024">
    <property type="entry name" value="G_crystallin-like"/>
</dbReference>
<dbReference type="PRINTS" id="PR00741">
    <property type="entry name" value="GLHYDRLASE29"/>
</dbReference>
<sequence length="739" mass="81323">MKIARNLVYGTLMLSLTFPIAIPSVSATTSTTYQPTWTSVDQHTPAPEWFKDAKFGIYYHWGVFSVPAYSTEWYPRNMYRTERSENDHHISVFGDPSVWPYHNFIRGANDKNGNFTQFAPKLKSQGGNFDPNEWAQLFVDAGAKFAGPVAEHHDGYSMWNSSVNEWNSVGTGPHLDLLGLFASAIRSKNLKLLTSLHHAYNFNGFYRYAPAQSDPSLQKLYGQLSRPAENQLWFDKLKEVIDVYQPDIIWQDFMLDGVDEAQRLNFLSYYYNKAIDWNKEVVATYKDGFNTKGEILDYERGGPGELQPNYWLTDDSVSSSSWSYTQGMGYYSTKQMIHSLIDRVSKNGNLLLNIAPMADGTIPQGQKDILLGMGSWLKNYGEAIYATRAWASYGEGPAKMGGGQFVAPLVGAAQDIRFTRNKSNNTLYAIVMGWPGNGADLNISTLNSARFNTSTLTNVQLLGSTPGSYINLNKTQDANGLKVTMPASQPSADAYVIKLSFSGQIPTLGPEEAVGVFEAINYSGNSTNLALGTYTTAQLQAVGIGNNKISSVKVPSGFKAVGYEKDNFTGIAWPFTASNADLRNTGNNDNISSIKITLDENIYLKIVSLSNGMALDSGGSVAVGSPIKLHNMSPSANLQWHIIDNGNGYYRIVNRANGLVMDSGGTVAPGSTIKQSNWNSSNTNLEWQIAPTTGKNYKIVNRGNGLVIDSGGKVRQGADVKEYAWNGDSNMEWQIVKVN</sequence>
<dbReference type="PROSITE" id="PS50915">
    <property type="entry name" value="CRYSTALLIN_BETA_GAMMA"/>
    <property type="match status" value="2"/>
</dbReference>
<evidence type="ECO:0000259" key="10">
    <source>
        <dbReference type="PROSITE" id="PS50915"/>
    </source>
</evidence>
<keyword evidence="5 9" id="KW-0732">Signal</keyword>
<dbReference type="SMART" id="SM00812">
    <property type="entry name" value="Alpha_L_fucos"/>
    <property type="match status" value="1"/>
</dbReference>
<dbReference type="InterPro" id="IPR035992">
    <property type="entry name" value="Ricin_B-like_lectins"/>
</dbReference>
<dbReference type="InterPro" id="IPR000933">
    <property type="entry name" value="Glyco_hydro_29"/>
</dbReference>
<evidence type="ECO:0000256" key="1">
    <source>
        <dbReference type="ARBA" id="ARBA00004071"/>
    </source>
</evidence>
<keyword evidence="12" id="KW-1185">Reference proteome</keyword>
<evidence type="ECO:0000313" key="12">
    <source>
        <dbReference type="Proteomes" id="UP001338137"/>
    </source>
</evidence>
<dbReference type="Gene3D" id="3.20.20.80">
    <property type="entry name" value="Glycosidases"/>
    <property type="match status" value="1"/>
</dbReference>
<evidence type="ECO:0000256" key="2">
    <source>
        <dbReference type="ARBA" id="ARBA00007951"/>
    </source>
</evidence>
<feature type="domain" description="Beta/gamma crystallin 'Greek key'" evidence="10">
    <location>
        <begin position="512"/>
        <end position="556"/>
    </location>
</feature>
<gene>
    <name evidence="11" type="ORF">P4I72_05000</name>
</gene>
<dbReference type="InterPro" id="IPR031919">
    <property type="entry name" value="Fucosidase_C"/>
</dbReference>
<name>A0ABU6FXJ9_9BACL</name>
<comment type="similarity">
    <text evidence="3">Belongs to the beta/gamma-crystallin family.</text>
</comment>
<dbReference type="InterPro" id="IPR001064">
    <property type="entry name" value="Beta/gamma_crystallin"/>
</dbReference>
<comment type="similarity">
    <text evidence="2">Belongs to the glycosyl hydrolase 29 family.</text>
</comment>
<dbReference type="SUPFAM" id="SSF49695">
    <property type="entry name" value="gamma-Crystallin-like"/>
    <property type="match status" value="1"/>
</dbReference>
<dbReference type="InterPro" id="IPR000772">
    <property type="entry name" value="Ricin_B_lectin"/>
</dbReference>
<dbReference type="PROSITE" id="PS50231">
    <property type="entry name" value="RICIN_B_LECTIN"/>
    <property type="match status" value="1"/>
</dbReference>
<evidence type="ECO:0000313" key="11">
    <source>
        <dbReference type="EMBL" id="MEC0226470.1"/>
    </source>
</evidence>
<dbReference type="Gene3D" id="2.80.10.50">
    <property type="match status" value="1"/>
</dbReference>
<feature type="signal peptide" evidence="9">
    <location>
        <begin position="1"/>
        <end position="27"/>
    </location>
</feature>
<dbReference type="EMBL" id="JARLKY010000010">
    <property type="protein sequence ID" value="MEC0226470.1"/>
    <property type="molecule type" value="Genomic_DNA"/>
</dbReference>